<reference evidence="3 4" key="1">
    <citation type="submission" date="2020-10" db="EMBL/GenBank/DDBJ databases">
        <title>Sequencing the genomes of 1000 actinobacteria strains.</title>
        <authorList>
            <person name="Klenk H.-P."/>
        </authorList>
    </citation>
    <scope>NUCLEOTIDE SEQUENCE [LARGE SCALE GENOMIC DNA]</scope>
    <source>
        <strain evidence="3 4">DSM 46744</strain>
    </source>
</reference>
<evidence type="ECO:0008006" key="5">
    <source>
        <dbReference type="Google" id="ProtNLM"/>
    </source>
</evidence>
<feature type="transmembrane region" description="Helical" evidence="2">
    <location>
        <begin position="28"/>
        <end position="52"/>
    </location>
</feature>
<evidence type="ECO:0000256" key="2">
    <source>
        <dbReference type="SAM" id="Phobius"/>
    </source>
</evidence>
<evidence type="ECO:0000313" key="4">
    <source>
        <dbReference type="Proteomes" id="UP000627838"/>
    </source>
</evidence>
<feature type="compositionally biased region" description="Basic and acidic residues" evidence="1">
    <location>
        <begin position="199"/>
        <end position="215"/>
    </location>
</feature>
<keyword evidence="2" id="KW-0812">Transmembrane</keyword>
<accession>A0ABR9JU55</accession>
<dbReference type="Proteomes" id="UP000627838">
    <property type="component" value="Unassembled WGS sequence"/>
</dbReference>
<organism evidence="3 4">
    <name type="scientific">Actinomadura algeriensis</name>
    <dbReference type="NCBI Taxonomy" id="1679523"/>
    <lineage>
        <taxon>Bacteria</taxon>
        <taxon>Bacillati</taxon>
        <taxon>Actinomycetota</taxon>
        <taxon>Actinomycetes</taxon>
        <taxon>Streptosporangiales</taxon>
        <taxon>Thermomonosporaceae</taxon>
        <taxon>Actinomadura</taxon>
    </lineage>
</organism>
<evidence type="ECO:0000313" key="3">
    <source>
        <dbReference type="EMBL" id="MBE1534043.1"/>
    </source>
</evidence>
<feature type="region of interest" description="Disordered" evidence="1">
    <location>
        <begin position="187"/>
        <end position="216"/>
    </location>
</feature>
<evidence type="ECO:0000256" key="1">
    <source>
        <dbReference type="SAM" id="MobiDB-lite"/>
    </source>
</evidence>
<protein>
    <recommendedName>
        <fullName evidence="5">DUF3592 domain-containing protein</fullName>
    </recommendedName>
</protein>
<proteinExistence type="predicted"/>
<sequence length="343" mass="37045">MPSSPGPAQSAEPPVGAARHRKSRARSILTALAVVAFCGWAVYPVILTYTFYLGEKATATVAECELGSPGYGRAGGDPDICRGTWRTEGGETGEGEIYNLDATEAEGRTYPIRIGPLGPYAHGWDRAWLGPLLGAVPLLIFVAAEVMLYRGILRPGRKIADALLDAPGALLVSDDKTRDADGSPHTFVRNLPAAPPGHRHLDLPGRERRRGRDVGPKGGRTFFQSVVDAAERPLMLLEHRSDERLEPETVLLDPSGNPRLLLRRTDGTRFVILDPTGTELGTAGPADPARILSLEVWDTDEKVIAEAAGRGLMTWVLRIDEDAPPLLRDAALALAFVKLRALY</sequence>
<comment type="caution">
    <text evidence="3">The sequence shown here is derived from an EMBL/GenBank/DDBJ whole genome shotgun (WGS) entry which is preliminary data.</text>
</comment>
<keyword evidence="4" id="KW-1185">Reference proteome</keyword>
<dbReference type="RefSeq" id="WP_192760486.1">
    <property type="nucleotide sequence ID" value="NZ_JADBDZ010000001.1"/>
</dbReference>
<dbReference type="EMBL" id="JADBDZ010000001">
    <property type="protein sequence ID" value="MBE1534043.1"/>
    <property type="molecule type" value="Genomic_DNA"/>
</dbReference>
<gene>
    <name evidence="3" type="ORF">H4W34_003876</name>
</gene>
<keyword evidence="2" id="KW-1133">Transmembrane helix</keyword>
<keyword evidence="2" id="KW-0472">Membrane</keyword>
<feature type="transmembrane region" description="Helical" evidence="2">
    <location>
        <begin position="128"/>
        <end position="149"/>
    </location>
</feature>
<name>A0ABR9JU55_9ACTN</name>